<evidence type="ECO:0000256" key="8">
    <source>
        <dbReference type="ARBA" id="ARBA00023012"/>
    </source>
</evidence>
<feature type="domain" description="Signal transduction histidine kinase subgroup 3 dimerisation and phosphoacceptor" evidence="11">
    <location>
        <begin position="234"/>
        <end position="299"/>
    </location>
</feature>
<feature type="transmembrane region" description="Helical" evidence="10">
    <location>
        <begin position="181"/>
        <end position="202"/>
    </location>
</feature>
<keyword evidence="10" id="KW-0812">Transmembrane</keyword>
<reference evidence="12" key="1">
    <citation type="submission" date="2023-02" db="EMBL/GenBank/DDBJ databases">
        <title>Georgenia sp.10Sc9-8, isolated from a soil sample collected from the Taklamakan desert.</title>
        <authorList>
            <person name="Liu S."/>
        </authorList>
    </citation>
    <scope>NUCLEOTIDE SEQUENCE</scope>
    <source>
        <strain evidence="12">10Sc9-8</strain>
    </source>
</reference>
<keyword evidence="10" id="KW-0472">Membrane</keyword>
<sequence length="440" mass="46501">MPGRPEDAPASPHVERETAARRPPQAAGSDAVTESGRLRRYVAAHPGLLDTLVVLWYLAPATASILWPVADRTTGERLTAAVLMVLTAALLTVRRHVPLVVVGGATVLLAVSTVLTGDLAAVDFAVVLALYAVAAYCRAARAWVALPVAYAVSVLSTYVWLDGHPETAAAALAGGNALQLLLVETTTLLVLGVVAVALGVAARGRRLYLRALEDRTRQLALERDQREQLAVATERARIAREMHDVVAHSLSVMVALADGAGAALERQPENARRALQELAGTGRAALEDTRRLVGVLRDGEGDGALAPLSPQPGAPQIAELVAQFQAAGLPVRLIEHGPPLPDQPGLHRAAYRIVQESLTNVLRYARLSPQIDVLLDRQPGAVLIQVENVTGPAATATAGGGQGLIGMRERAAVHNGHVEAGPTADGWRVRAVLRWDEEET</sequence>
<dbReference type="SUPFAM" id="SSF55874">
    <property type="entry name" value="ATPase domain of HSP90 chaperone/DNA topoisomerase II/histidine kinase"/>
    <property type="match status" value="1"/>
</dbReference>
<evidence type="ECO:0000256" key="6">
    <source>
        <dbReference type="ARBA" id="ARBA00022777"/>
    </source>
</evidence>
<dbReference type="EC" id="2.7.13.3" evidence="2"/>
<keyword evidence="6 12" id="KW-0418">Kinase</keyword>
<name>A0ABT5TW72_9MICO</name>
<evidence type="ECO:0000256" key="3">
    <source>
        <dbReference type="ARBA" id="ARBA00022553"/>
    </source>
</evidence>
<dbReference type="Proteomes" id="UP001165561">
    <property type="component" value="Unassembled WGS sequence"/>
</dbReference>
<evidence type="ECO:0000313" key="12">
    <source>
        <dbReference type="EMBL" id="MDD9206234.1"/>
    </source>
</evidence>
<evidence type="ECO:0000256" key="7">
    <source>
        <dbReference type="ARBA" id="ARBA00022840"/>
    </source>
</evidence>
<gene>
    <name evidence="12" type="ORF">PU560_07090</name>
</gene>
<keyword evidence="5" id="KW-0547">Nucleotide-binding</keyword>
<evidence type="ECO:0000256" key="9">
    <source>
        <dbReference type="SAM" id="MobiDB-lite"/>
    </source>
</evidence>
<protein>
    <recommendedName>
        <fullName evidence="2">histidine kinase</fullName>
        <ecNumber evidence="2">2.7.13.3</ecNumber>
    </recommendedName>
</protein>
<keyword evidence="13" id="KW-1185">Reference proteome</keyword>
<keyword evidence="4" id="KW-0808">Transferase</keyword>
<evidence type="ECO:0000313" key="13">
    <source>
        <dbReference type="Proteomes" id="UP001165561"/>
    </source>
</evidence>
<dbReference type="EMBL" id="JARACI010000821">
    <property type="protein sequence ID" value="MDD9206234.1"/>
    <property type="molecule type" value="Genomic_DNA"/>
</dbReference>
<dbReference type="InterPro" id="IPR011712">
    <property type="entry name" value="Sig_transdc_His_kin_sub3_dim/P"/>
</dbReference>
<dbReference type="InterPro" id="IPR036890">
    <property type="entry name" value="HATPase_C_sf"/>
</dbReference>
<evidence type="ECO:0000256" key="4">
    <source>
        <dbReference type="ARBA" id="ARBA00022679"/>
    </source>
</evidence>
<feature type="region of interest" description="Disordered" evidence="9">
    <location>
        <begin position="1"/>
        <end position="32"/>
    </location>
</feature>
<feature type="transmembrane region" description="Helical" evidence="10">
    <location>
        <begin position="48"/>
        <end position="70"/>
    </location>
</feature>
<organism evidence="12 13">
    <name type="scientific">Georgenia halotolerans</name>
    <dbReference type="NCBI Taxonomy" id="3028317"/>
    <lineage>
        <taxon>Bacteria</taxon>
        <taxon>Bacillati</taxon>
        <taxon>Actinomycetota</taxon>
        <taxon>Actinomycetes</taxon>
        <taxon>Micrococcales</taxon>
        <taxon>Bogoriellaceae</taxon>
        <taxon>Georgenia</taxon>
    </lineage>
</organism>
<evidence type="ECO:0000256" key="1">
    <source>
        <dbReference type="ARBA" id="ARBA00000085"/>
    </source>
</evidence>
<dbReference type="Pfam" id="PF07730">
    <property type="entry name" value="HisKA_3"/>
    <property type="match status" value="1"/>
</dbReference>
<keyword evidence="10" id="KW-1133">Transmembrane helix</keyword>
<feature type="transmembrane region" description="Helical" evidence="10">
    <location>
        <begin position="99"/>
        <end position="131"/>
    </location>
</feature>
<evidence type="ECO:0000256" key="10">
    <source>
        <dbReference type="SAM" id="Phobius"/>
    </source>
</evidence>
<dbReference type="CDD" id="cd16917">
    <property type="entry name" value="HATPase_UhpB-NarQ-NarX-like"/>
    <property type="match status" value="1"/>
</dbReference>
<feature type="compositionally biased region" description="Basic and acidic residues" evidence="9">
    <location>
        <begin position="1"/>
        <end position="20"/>
    </location>
</feature>
<keyword evidence="7" id="KW-0067">ATP-binding</keyword>
<keyword evidence="3" id="KW-0597">Phosphoprotein</keyword>
<dbReference type="PANTHER" id="PTHR24421:SF10">
    <property type="entry name" value="NITRATE_NITRITE SENSOR PROTEIN NARQ"/>
    <property type="match status" value="1"/>
</dbReference>
<dbReference type="Gene3D" id="1.20.5.1930">
    <property type="match status" value="1"/>
</dbReference>
<dbReference type="GO" id="GO:0016301">
    <property type="term" value="F:kinase activity"/>
    <property type="evidence" value="ECO:0007669"/>
    <property type="project" value="UniProtKB-KW"/>
</dbReference>
<evidence type="ECO:0000256" key="5">
    <source>
        <dbReference type="ARBA" id="ARBA00022741"/>
    </source>
</evidence>
<dbReference type="Gene3D" id="3.30.565.10">
    <property type="entry name" value="Histidine kinase-like ATPase, C-terminal domain"/>
    <property type="match status" value="1"/>
</dbReference>
<feature type="transmembrane region" description="Helical" evidence="10">
    <location>
        <begin position="143"/>
        <end position="161"/>
    </location>
</feature>
<proteinExistence type="predicted"/>
<evidence type="ECO:0000256" key="2">
    <source>
        <dbReference type="ARBA" id="ARBA00012438"/>
    </source>
</evidence>
<evidence type="ECO:0000259" key="11">
    <source>
        <dbReference type="Pfam" id="PF07730"/>
    </source>
</evidence>
<keyword evidence="8" id="KW-0902">Two-component regulatory system</keyword>
<comment type="catalytic activity">
    <reaction evidence="1">
        <text>ATP + protein L-histidine = ADP + protein N-phospho-L-histidine.</text>
        <dbReference type="EC" id="2.7.13.3"/>
    </reaction>
</comment>
<feature type="transmembrane region" description="Helical" evidence="10">
    <location>
        <begin position="77"/>
        <end position="93"/>
    </location>
</feature>
<comment type="caution">
    <text evidence="12">The sequence shown here is derived from an EMBL/GenBank/DDBJ whole genome shotgun (WGS) entry which is preliminary data.</text>
</comment>
<dbReference type="PANTHER" id="PTHR24421">
    <property type="entry name" value="NITRATE/NITRITE SENSOR PROTEIN NARX-RELATED"/>
    <property type="match status" value="1"/>
</dbReference>
<accession>A0ABT5TW72</accession>
<dbReference type="InterPro" id="IPR050482">
    <property type="entry name" value="Sensor_HK_TwoCompSys"/>
</dbReference>